<reference evidence="3" key="1">
    <citation type="submission" date="2021-01" db="EMBL/GenBank/DDBJ databases">
        <title>Adiantum capillus-veneris genome.</title>
        <authorList>
            <person name="Fang Y."/>
            <person name="Liao Q."/>
        </authorList>
    </citation>
    <scope>NUCLEOTIDE SEQUENCE</scope>
    <source>
        <strain evidence="3">H3</strain>
        <tissue evidence="3">Leaf</tissue>
    </source>
</reference>
<dbReference type="InterPro" id="IPR036890">
    <property type="entry name" value="HATPase_C_sf"/>
</dbReference>
<dbReference type="SUPFAM" id="SSF55874">
    <property type="entry name" value="ATPase domain of HSP90 chaperone/DNA topoisomerase II/histidine kinase"/>
    <property type="match status" value="1"/>
</dbReference>
<organism evidence="3 4">
    <name type="scientific">Adiantum capillus-veneris</name>
    <name type="common">Maidenhair fern</name>
    <dbReference type="NCBI Taxonomy" id="13818"/>
    <lineage>
        <taxon>Eukaryota</taxon>
        <taxon>Viridiplantae</taxon>
        <taxon>Streptophyta</taxon>
        <taxon>Embryophyta</taxon>
        <taxon>Tracheophyta</taxon>
        <taxon>Polypodiopsida</taxon>
        <taxon>Polypodiidae</taxon>
        <taxon>Polypodiales</taxon>
        <taxon>Pteridineae</taxon>
        <taxon>Pteridaceae</taxon>
        <taxon>Vittarioideae</taxon>
        <taxon>Adiantum</taxon>
    </lineage>
</organism>
<dbReference type="Pfam" id="PF13589">
    <property type="entry name" value="HATPase_c_3"/>
    <property type="match status" value="1"/>
</dbReference>
<accession>A0A9D4ZJ16</accession>
<evidence type="ECO:0000313" key="3">
    <source>
        <dbReference type="EMBL" id="KAI5077334.1"/>
    </source>
</evidence>
<evidence type="ECO:0000256" key="1">
    <source>
        <dbReference type="SAM" id="Coils"/>
    </source>
</evidence>
<protein>
    <submittedName>
        <fullName evidence="3">Uncharacterized protein</fullName>
    </submittedName>
</protein>
<evidence type="ECO:0000313" key="4">
    <source>
        <dbReference type="Proteomes" id="UP000886520"/>
    </source>
</evidence>
<dbReference type="Proteomes" id="UP000886520">
    <property type="component" value="Chromosome 7"/>
</dbReference>
<feature type="coiled-coil region" evidence="1">
    <location>
        <begin position="1245"/>
        <end position="1300"/>
    </location>
</feature>
<evidence type="ECO:0000256" key="2">
    <source>
        <dbReference type="SAM" id="MobiDB-lite"/>
    </source>
</evidence>
<dbReference type="PANTHER" id="PTHR33566:SF1">
    <property type="entry name" value="EN_SPM-LIKE TRANSPOSON-RELATED"/>
    <property type="match status" value="1"/>
</dbReference>
<feature type="coiled-coil region" evidence="1">
    <location>
        <begin position="1576"/>
        <end position="1634"/>
    </location>
</feature>
<dbReference type="EMBL" id="JABFUD020000007">
    <property type="protein sequence ID" value="KAI5077334.1"/>
    <property type="molecule type" value="Genomic_DNA"/>
</dbReference>
<proteinExistence type="predicted"/>
<name>A0A9D4ZJ16_ADICA</name>
<feature type="region of interest" description="Disordered" evidence="2">
    <location>
        <begin position="1"/>
        <end position="36"/>
    </location>
</feature>
<dbReference type="Gene3D" id="3.30.565.10">
    <property type="entry name" value="Histidine kinase-like ATPase, C-terminal domain"/>
    <property type="match status" value="1"/>
</dbReference>
<gene>
    <name evidence="3" type="ORF">GOP47_0007158</name>
</gene>
<dbReference type="PANTHER" id="PTHR33566">
    <property type="entry name" value="EN/SPM-LIKE TRANSPOSON-RELATED"/>
    <property type="match status" value="1"/>
</dbReference>
<keyword evidence="1" id="KW-0175">Coiled coil</keyword>
<feature type="compositionally biased region" description="Polar residues" evidence="2">
    <location>
        <begin position="1"/>
        <end position="10"/>
    </location>
</feature>
<sequence length="1638" mass="184175">MASCSYGNASRNKRKKPPSEELLALPAPKRSPAAPQRDLLALPAPETPIRAKSRYPQAPFELNVLLPDGSHVILHEKVDDDLGVDELLLKVRRLASKRACSVQWGNHVYLEDGAGNRIEDGRIFDCEESGRILFLQDGHPHSVHSLQDMWNVTPDPELLVSLPQEYTVETALADLLDNSLQAVWANSHSERRSISVTLQKDKITIFDSGPGMDSTSENSIAKWGTMGSSKHRSLRVSAIGGKPPFLQPYFGMYGFGGLTAAMHLGGVAVVSSKTKASKKVVSLTLEKEKLMERCKTDRSWKTAGQYQEPTEEEMRWSPHGSFTKVELSKLKEESVWTEKQVMCMLKDIYFPYIQCDAADPSQGGTLMPVEFQVNGMSLTEVDGGEVALTNMSSCNGSPFEIDIKMKRISQHSDPSLVNDLDRATARIKCLYFPIKGGKESIDNLLEELHNAGMGIKETFHNFCRVSIRRLGRLLPDARWRRLPFMEPKRKRGDKGSVPKICFERVKAFVDTDAGFVPTTSKMDLLSGHVFTSLLRNLGTRGNMPGDATIEIYRGTRHLKLQEVEKEYEEWIQEMHGIYDEEVELDNEQCLISMERTEEVGFSQDVFRIYTRMTRKGVMWKQGMRMKFFKGVPGYKAKDFYATLEYFLSEGLSEDKGNTKVICRPMEIAKAEGSRVLIEDEGVGFELRKSKAVPIDFLTSDKCEILHERDWMRICDNRRLHEPGDIEILDKKILESLGLNGGVAPVVKAGVRPFENIYAVIRPNSFLKLAQDGKNLNPIDQKNIVKKAMQMKMQLKQLNVLDFHTSGKLSPEDFDMDKVTVGTEQSINNIHGFYCFSIDKANFGRFYTKAGKYSLTFSVIDEGSLDIILEKTLELNVLPSDKVCRWVLKDVDGSDIPIARLGSEIGPLLVRSLDKYNNLKDVNWPLDSSFEVWSDDRKLQIHLSIEGVVQQDNKKTSLIIKAIKLSGGLLSGIAKDYSAILKLFIGGNPEASMDIKVLPGKMSSIHVLRIDDLDDCLQTGDIIHTLTLQVMDEFGNPVERGRRVVLQLDNLELQDSQGCNRMVDDDGCVTLGGLLKVIGPFNAKARISLLTEEQKLVYFKEFFLKRRILQVVSEIPEDCATGGILHDIIVNVIDENGNIDKTMTGGQHLIIVSCAQRSAYPLMEGMCCIKSIQLSDQPGTWCCSINHVMYQELEAQIKVNLVTSVGQSMNFFDTNDNDEAPTLMLPDKSGSHMELENIMDGIVQRLQDCQRRMAHCVQRVKKAEEEFERMNEQKKIEVDSISQLEGEIKTLHAQAGSLQKSSSLNGHEKNDITAGTIAEEISSTSFPAKFFLDAFCSNFFLSAKTGNSLIADIVGIVCLLASAKDELLSRALADFIGEESMLGVVCKTREAAGLLIRLNESDGSVDETWGLYEYIKSQNQNVHGKLRIFILEDMRWYNEGLEESHPQKLLKMDQPKLMDGSVPLGFLGYAVNLLQLNDEHLQLKVASEDQGGLRGSVFYSLLKELQVYDNCKNLFRAKGALTTGGISLDGAVIRERGCEDFGQWQKSKILFPLHSKANKKIPSLRSINDITQTMQIRDALKEKKHGLQERKMLLEQIECRIDFIKRKIKSRAEKFETTKAEMLKSQEELRQLKKSMQYL</sequence>
<dbReference type="OrthoDB" id="10036779at2759"/>
<keyword evidence="4" id="KW-1185">Reference proteome</keyword>
<comment type="caution">
    <text evidence="3">The sequence shown here is derived from an EMBL/GenBank/DDBJ whole genome shotgun (WGS) entry which is preliminary data.</text>
</comment>